<comment type="caution">
    <text evidence="2">The sequence shown here is derived from an EMBL/GenBank/DDBJ whole genome shotgun (WGS) entry which is preliminary data.</text>
</comment>
<feature type="compositionally biased region" description="Acidic residues" evidence="1">
    <location>
        <begin position="73"/>
        <end position="98"/>
    </location>
</feature>
<name>A0A8S9XXW9_APOLU</name>
<reference evidence="2" key="1">
    <citation type="journal article" date="2021" name="Mol. Ecol. Resour.">
        <title>Apolygus lucorum genome provides insights into omnivorousness and mesophyll feeding.</title>
        <authorList>
            <person name="Liu Y."/>
            <person name="Liu H."/>
            <person name="Wang H."/>
            <person name="Huang T."/>
            <person name="Liu B."/>
            <person name="Yang B."/>
            <person name="Yin L."/>
            <person name="Li B."/>
            <person name="Zhang Y."/>
            <person name="Zhang S."/>
            <person name="Jiang F."/>
            <person name="Zhang X."/>
            <person name="Ren Y."/>
            <person name="Wang B."/>
            <person name="Wang S."/>
            <person name="Lu Y."/>
            <person name="Wu K."/>
            <person name="Fan W."/>
            <person name="Wang G."/>
        </authorList>
    </citation>
    <scope>NUCLEOTIDE SEQUENCE</scope>
    <source>
        <strain evidence="2">12Hb</strain>
    </source>
</reference>
<dbReference type="AlphaFoldDB" id="A0A8S9XXW9"/>
<feature type="region of interest" description="Disordered" evidence="1">
    <location>
        <begin position="40"/>
        <end position="119"/>
    </location>
</feature>
<evidence type="ECO:0000256" key="1">
    <source>
        <dbReference type="SAM" id="MobiDB-lite"/>
    </source>
</evidence>
<evidence type="ECO:0000313" key="2">
    <source>
        <dbReference type="EMBL" id="KAF6212455.1"/>
    </source>
</evidence>
<evidence type="ECO:0000313" key="3">
    <source>
        <dbReference type="Proteomes" id="UP000466442"/>
    </source>
</evidence>
<proteinExistence type="predicted"/>
<sequence length="163" mass="18442">MVLTQEKIKNYAPIGKKPKKSSFIPRKQYEESEMMAAIDAVKNGTPAKKKKETQSKKQYKTAAKKAKHAEETTSSEEDEWEPDDESDYGEIGVDESDNVDLGGPENDERTEKSNHPITSCDETDEMLEEIELNLSKKCYMDLIIDLHQTTKELVKETQAASLP</sequence>
<accession>A0A8S9XXW9</accession>
<feature type="compositionally biased region" description="Basic residues" evidence="1">
    <location>
        <begin position="47"/>
        <end position="67"/>
    </location>
</feature>
<protein>
    <submittedName>
        <fullName evidence="2">Uncharacterized protein</fullName>
    </submittedName>
</protein>
<organism evidence="2 3">
    <name type="scientific">Apolygus lucorum</name>
    <name type="common">Small green plant bug</name>
    <name type="synonym">Lygocoris lucorum</name>
    <dbReference type="NCBI Taxonomy" id="248454"/>
    <lineage>
        <taxon>Eukaryota</taxon>
        <taxon>Metazoa</taxon>
        <taxon>Ecdysozoa</taxon>
        <taxon>Arthropoda</taxon>
        <taxon>Hexapoda</taxon>
        <taxon>Insecta</taxon>
        <taxon>Pterygota</taxon>
        <taxon>Neoptera</taxon>
        <taxon>Paraneoptera</taxon>
        <taxon>Hemiptera</taxon>
        <taxon>Heteroptera</taxon>
        <taxon>Panheteroptera</taxon>
        <taxon>Cimicomorpha</taxon>
        <taxon>Miridae</taxon>
        <taxon>Mirini</taxon>
        <taxon>Apolygus</taxon>
    </lineage>
</organism>
<dbReference type="EMBL" id="WIXP02000004">
    <property type="protein sequence ID" value="KAF6212455.1"/>
    <property type="molecule type" value="Genomic_DNA"/>
</dbReference>
<keyword evidence="3" id="KW-1185">Reference proteome</keyword>
<gene>
    <name evidence="2" type="ORF">GE061_012978</name>
</gene>
<feature type="region of interest" description="Disordered" evidence="1">
    <location>
        <begin position="1"/>
        <end position="28"/>
    </location>
</feature>
<dbReference type="Proteomes" id="UP000466442">
    <property type="component" value="Unassembled WGS sequence"/>
</dbReference>